<reference evidence="3" key="1">
    <citation type="journal article" date="2019" name="Int. J. Syst. Evol. Microbiol.">
        <title>The Global Catalogue of Microorganisms (GCM) 10K type strain sequencing project: providing services to taxonomists for standard genome sequencing and annotation.</title>
        <authorList>
            <consortium name="The Broad Institute Genomics Platform"/>
            <consortium name="The Broad Institute Genome Sequencing Center for Infectious Disease"/>
            <person name="Wu L."/>
            <person name="Ma J."/>
        </authorList>
    </citation>
    <scope>NUCLEOTIDE SEQUENCE [LARGE SCALE GENOMIC DNA]</scope>
    <source>
        <strain evidence="3">JCM 31486</strain>
    </source>
</reference>
<evidence type="ECO:0000313" key="2">
    <source>
        <dbReference type="EMBL" id="MFD1048486.1"/>
    </source>
</evidence>
<proteinExistence type="predicted"/>
<sequence length="177" mass="19320">MILGVATPMMPMEEVLDRLSSLRQHQRRGQRSPHKPLLVLFALGRLVAEGSSAVSWSMDSERLAGLIRDYGRPSLTSSAQSAAYPFTRLRADGIWTLDQDVPDDLVRPLVAHQVIGRLTPQLEDALRDPDVASEQFLALLTAPIEARSAMGTKKVTTASTREVAHAAVTTFLSAYLG</sequence>
<dbReference type="InterPro" id="IPR058813">
    <property type="entry name" value="DNA-SBD_ScoMcrA"/>
</dbReference>
<evidence type="ECO:0000313" key="3">
    <source>
        <dbReference type="Proteomes" id="UP001597045"/>
    </source>
</evidence>
<gene>
    <name evidence="2" type="ORF">ACFQ1S_24620</name>
</gene>
<comment type="caution">
    <text evidence="2">The sequence shown here is derived from an EMBL/GenBank/DDBJ whole genome shotgun (WGS) entry which is preliminary data.</text>
</comment>
<feature type="domain" description="ScoMcrA-like DNA sulfur-binding" evidence="1">
    <location>
        <begin position="13"/>
        <end position="140"/>
    </location>
</feature>
<dbReference type="EMBL" id="JBHTIS010001622">
    <property type="protein sequence ID" value="MFD1048486.1"/>
    <property type="molecule type" value="Genomic_DNA"/>
</dbReference>
<organism evidence="2 3">
    <name type="scientific">Kibdelosporangium lantanae</name>
    <dbReference type="NCBI Taxonomy" id="1497396"/>
    <lineage>
        <taxon>Bacteria</taxon>
        <taxon>Bacillati</taxon>
        <taxon>Actinomycetota</taxon>
        <taxon>Actinomycetes</taxon>
        <taxon>Pseudonocardiales</taxon>
        <taxon>Pseudonocardiaceae</taxon>
        <taxon>Kibdelosporangium</taxon>
    </lineage>
</organism>
<keyword evidence="3" id="KW-1185">Reference proteome</keyword>
<dbReference type="Proteomes" id="UP001597045">
    <property type="component" value="Unassembled WGS sequence"/>
</dbReference>
<dbReference type="Gene3D" id="1.10.357.10">
    <property type="entry name" value="Tetracycline Repressor, domain 2"/>
    <property type="match status" value="1"/>
</dbReference>
<name>A0ABW3MCX4_9PSEU</name>
<dbReference type="Pfam" id="PF26340">
    <property type="entry name" value="DNA-SBD_ScoMcrA"/>
    <property type="match status" value="1"/>
</dbReference>
<protein>
    <submittedName>
        <fullName evidence="2">TetR/AcrR family transcriptional regulator C-terminal domain-containing protein</fullName>
    </submittedName>
</protein>
<evidence type="ECO:0000259" key="1">
    <source>
        <dbReference type="Pfam" id="PF26340"/>
    </source>
</evidence>
<accession>A0ABW3MCX4</accession>